<comment type="caution">
    <text evidence="4">The sequence shown here is derived from an EMBL/GenBank/DDBJ whole genome shotgun (WGS) entry which is preliminary data.</text>
</comment>
<dbReference type="Gene3D" id="3.40.50.200">
    <property type="entry name" value="Peptidase S8/S53 domain"/>
    <property type="match status" value="1"/>
</dbReference>
<dbReference type="InterPro" id="IPR051048">
    <property type="entry name" value="Peptidase_S8/S53_subtilisin"/>
</dbReference>
<dbReference type="InterPro" id="IPR036852">
    <property type="entry name" value="Peptidase_S8/S53_dom_sf"/>
</dbReference>
<dbReference type="SUPFAM" id="SSF52743">
    <property type="entry name" value="Subtilisin-like"/>
    <property type="match status" value="1"/>
</dbReference>
<dbReference type="EMBL" id="BARS01021072">
    <property type="protein sequence ID" value="GAG13543.1"/>
    <property type="molecule type" value="Genomic_DNA"/>
</dbReference>
<reference evidence="4" key="1">
    <citation type="journal article" date="2014" name="Front. Microbiol.">
        <title>High frequency of phylogenetically diverse reductive dehalogenase-homologous genes in deep subseafloor sedimentary metagenomes.</title>
        <authorList>
            <person name="Kawai M."/>
            <person name="Futagami T."/>
            <person name="Toyoda A."/>
            <person name="Takaki Y."/>
            <person name="Nishi S."/>
            <person name="Hori S."/>
            <person name="Arai W."/>
            <person name="Tsubouchi T."/>
            <person name="Morono Y."/>
            <person name="Uchiyama I."/>
            <person name="Ito T."/>
            <person name="Fujiyama A."/>
            <person name="Inagaki F."/>
            <person name="Takami H."/>
        </authorList>
    </citation>
    <scope>NUCLEOTIDE SEQUENCE</scope>
    <source>
        <strain evidence="4">Expedition CK06-06</strain>
    </source>
</reference>
<dbReference type="InterPro" id="IPR054399">
    <property type="entry name" value="Fervidolysin-like_N_prodom"/>
</dbReference>
<proteinExistence type="inferred from homology"/>
<gene>
    <name evidence="4" type="ORF">S01H1_33898</name>
</gene>
<feature type="non-terminal residue" evidence="4">
    <location>
        <position position="1"/>
    </location>
</feature>
<dbReference type="InterPro" id="IPR000209">
    <property type="entry name" value="Peptidase_S8/S53_dom"/>
</dbReference>
<dbReference type="PROSITE" id="PS51892">
    <property type="entry name" value="SUBTILASE"/>
    <property type="match status" value="1"/>
</dbReference>
<comment type="similarity">
    <text evidence="1">Belongs to the peptidase S8 family.</text>
</comment>
<feature type="domain" description="Fervidolysin-like N-terminal prodomain" evidence="3">
    <location>
        <begin position="2"/>
        <end position="57"/>
    </location>
</feature>
<organism evidence="4">
    <name type="scientific">marine sediment metagenome</name>
    <dbReference type="NCBI Taxonomy" id="412755"/>
    <lineage>
        <taxon>unclassified sequences</taxon>
        <taxon>metagenomes</taxon>
        <taxon>ecological metagenomes</taxon>
    </lineage>
</organism>
<feature type="domain" description="Peptidase S8/S53" evidence="2">
    <location>
        <begin position="118"/>
        <end position="272"/>
    </location>
</feature>
<dbReference type="GO" id="GO:0004252">
    <property type="term" value="F:serine-type endopeptidase activity"/>
    <property type="evidence" value="ECO:0007669"/>
    <property type="project" value="InterPro"/>
</dbReference>
<dbReference type="Pfam" id="PF22148">
    <property type="entry name" value="Fervidolysin_NPro-like"/>
    <property type="match status" value="1"/>
</dbReference>
<dbReference type="AlphaFoldDB" id="X0VM49"/>
<evidence type="ECO:0000259" key="2">
    <source>
        <dbReference type="Pfam" id="PF00082"/>
    </source>
</evidence>
<sequence length="272" mass="28836">EDVSEASIRRLLVTKGMGVLSETQGLGIVRLAVPAGRELDKVEELKQDPLVEYAEPNYVVHTVAAYEGLDRSDQPSGAGIGASTTCSPVIPDDPRFPDQWNLNRIQAPAAWCITTGSEEVVIAIVNTGVDLDHPELGAKIWTNPGEIPNNGFDDDGNGYIDDARGWDFVNGDDDPDDDYGFGTFVATVAAAEANNSFGIAGISWGARIMAVKVLNAEGRGYSDDLIEGIVYAADKGAEIIDLSLSTCDYSEALQDAVTYAYSQGCLLVAAAG</sequence>
<name>X0VM49_9ZZZZ</name>
<dbReference type="PANTHER" id="PTHR43399">
    <property type="entry name" value="SUBTILISIN-RELATED"/>
    <property type="match status" value="1"/>
</dbReference>
<feature type="non-terminal residue" evidence="4">
    <location>
        <position position="272"/>
    </location>
</feature>
<evidence type="ECO:0000259" key="3">
    <source>
        <dbReference type="Pfam" id="PF22148"/>
    </source>
</evidence>
<evidence type="ECO:0000256" key="1">
    <source>
        <dbReference type="ARBA" id="ARBA00011073"/>
    </source>
</evidence>
<dbReference type="PANTHER" id="PTHR43399:SF4">
    <property type="entry name" value="CELL WALL-ASSOCIATED PROTEASE"/>
    <property type="match status" value="1"/>
</dbReference>
<accession>X0VM49</accession>
<dbReference type="Pfam" id="PF00082">
    <property type="entry name" value="Peptidase_S8"/>
    <property type="match status" value="1"/>
</dbReference>
<dbReference type="GO" id="GO:0006508">
    <property type="term" value="P:proteolysis"/>
    <property type="evidence" value="ECO:0007669"/>
    <property type="project" value="InterPro"/>
</dbReference>
<protein>
    <submittedName>
        <fullName evidence="4">Uncharacterized protein</fullName>
    </submittedName>
</protein>
<evidence type="ECO:0000313" key="4">
    <source>
        <dbReference type="EMBL" id="GAG13543.1"/>
    </source>
</evidence>